<evidence type="ECO:0000313" key="2">
    <source>
        <dbReference type="Proteomes" id="UP001377567"/>
    </source>
</evidence>
<accession>A0AAV5RWC4</accession>
<dbReference type="Proteomes" id="UP001377567">
    <property type="component" value="Unassembled WGS sequence"/>
</dbReference>
<proteinExistence type="predicted"/>
<sequence>MRTVCVKDFVRGVPPSAGSMARCLNARDGEVGALLCNNYLSCHVSVVGLKSFHVRQLLSEPSPNKKHFCAGFSELAGDSLHDLQNIIYATLFFDVIFNVSHGSSREFGVRGSWSTYLPWLYVGL</sequence>
<dbReference type="EMBL" id="BTGD01000006">
    <property type="protein sequence ID" value="GMM55740.1"/>
    <property type="molecule type" value="Genomic_DNA"/>
</dbReference>
<organism evidence="1 2">
    <name type="scientific">Maudiozyma humilis</name>
    <name type="common">Sour dough yeast</name>
    <name type="synonym">Kazachstania humilis</name>
    <dbReference type="NCBI Taxonomy" id="51915"/>
    <lineage>
        <taxon>Eukaryota</taxon>
        <taxon>Fungi</taxon>
        <taxon>Dikarya</taxon>
        <taxon>Ascomycota</taxon>
        <taxon>Saccharomycotina</taxon>
        <taxon>Saccharomycetes</taxon>
        <taxon>Saccharomycetales</taxon>
        <taxon>Saccharomycetaceae</taxon>
        <taxon>Maudiozyma</taxon>
    </lineage>
</organism>
<name>A0AAV5RWC4_MAUHU</name>
<protein>
    <submittedName>
        <fullName evidence="1">Uncharacterized protein</fullName>
    </submittedName>
</protein>
<dbReference type="AlphaFoldDB" id="A0AAV5RWC4"/>
<reference evidence="1 2" key="1">
    <citation type="journal article" date="2023" name="Elife">
        <title>Identification of key yeast species and microbe-microbe interactions impacting larval growth of Drosophila in the wild.</title>
        <authorList>
            <person name="Mure A."/>
            <person name="Sugiura Y."/>
            <person name="Maeda R."/>
            <person name="Honda K."/>
            <person name="Sakurai N."/>
            <person name="Takahashi Y."/>
            <person name="Watada M."/>
            <person name="Katoh T."/>
            <person name="Gotoh A."/>
            <person name="Gotoh Y."/>
            <person name="Taniguchi I."/>
            <person name="Nakamura K."/>
            <person name="Hayashi T."/>
            <person name="Katayama T."/>
            <person name="Uemura T."/>
            <person name="Hattori Y."/>
        </authorList>
    </citation>
    <scope>NUCLEOTIDE SEQUENCE [LARGE SCALE GENOMIC DNA]</scope>
    <source>
        <strain evidence="1 2">KH-74</strain>
    </source>
</reference>
<keyword evidence="2" id="KW-1185">Reference proteome</keyword>
<gene>
    <name evidence="1" type="ORF">DAKH74_023560</name>
</gene>
<comment type="caution">
    <text evidence="1">The sequence shown here is derived from an EMBL/GenBank/DDBJ whole genome shotgun (WGS) entry which is preliminary data.</text>
</comment>
<evidence type="ECO:0000313" key="1">
    <source>
        <dbReference type="EMBL" id="GMM55740.1"/>
    </source>
</evidence>